<comment type="caution">
    <text evidence="2">The sequence shown here is derived from an EMBL/GenBank/DDBJ whole genome shotgun (WGS) entry which is preliminary data.</text>
</comment>
<feature type="region of interest" description="Disordered" evidence="1">
    <location>
        <begin position="1"/>
        <end position="30"/>
    </location>
</feature>
<keyword evidence="3" id="KW-1185">Reference proteome</keyword>
<evidence type="ECO:0000313" key="3">
    <source>
        <dbReference type="Proteomes" id="UP001066276"/>
    </source>
</evidence>
<dbReference type="EMBL" id="JANPWB010000003">
    <property type="protein sequence ID" value="KAJ1202896.1"/>
    <property type="molecule type" value="Genomic_DNA"/>
</dbReference>
<name>A0AAV7VPU1_PLEWA</name>
<gene>
    <name evidence="2" type="ORF">NDU88_006691</name>
</gene>
<reference evidence="2" key="1">
    <citation type="journal article" date="2022" name="bioRxiv">
        <title>Sequencing and chromosome-scale assembly of the giantPleurodeles waltlgenome.</title>
        <authorList>
            <person name="Brown T."/>
            <person name="Elewa A."/>
            <person name="Iarovenko S."/>
            <person name="Subramanian E."/>
            <person name="Araus A.J."/>
            <person name="Petzold A."/>
            <person name="Susuki M."/>
            <person name="Suzuki K.-i.T."/>
            <person name="Hayashi T."/>
            <person name="Toyoda A."/>
            <person name="Oliveira C."/>
            <person name="Osipova E."/>
            <person name="Leigh N.D."/>
            <person name="Simon A."/>
            <person name="Yun M.H."/>
        </authorList>
    </citation>
    <scope>NUCLEOTIDE SEQUENCE</scope>
    <source>
        <strain evidence="2">20211129_DDA</strain>
        <tissue evidence="2">Liver</tissue>
    </source>
</reference>
<sequence>MGRTKDKQFEDMETPTSGGPAPMTSAKGQTDKLDVILQEIKDSREAIEHRLGAITTELSILKDDQRKLPDRIKQIKTSVAEILPTHRENKNIFSNKWRLCRKGSKMQKGDQAVIMSS</sequence>
<evidence type="ECO:0000256" key="1">
    <source>
        <dbReference type="SAM" id="MobiDB-lite"/>
    </source>
</evidence>
<feature type="compositionally biased region" description="Basic and acidic residues" evidence="1">
    <location>
        <begin position="1"/>
        <end position="10"/>
    </location>
</feature>
<evidence type="ECO:0000313" key="2">
    <source>
        <dbReference type="EMBL" id="KAJ1202896.1"/>
    </source>
</evidence>
<protein>
    <submittedName>
        <fullName evidence="2">Uncharacterized protein</fullName>
    </submittedName>
</protein>
<dbReference type="AlphaFoldDB" id="A0AAV7VPU1"/>
<dbReference type="Proteomes" id="UP001066276">
    <property type="component" value="Chromosome 2_1"/>
</dbReference>
<accession>A0AAV7VPU1</accession>
<organism evidence="2 3">
    <name type="scientific">Pleurodeles waltl</name>
    <name type="common">Iberian ribbed newt</name>
    <dbReference type="NCBI Taxonomy" id="8319"/>
    <lineage>
        <taxon>Eukaryota</taxon>
        <taxon>Metazoa</taxon>
        <taxon>Chordata</taxon>
        <taxon>Craniata</taxon>
        <taxon>Vertebrata</taxon>
        <taxon>Euteleostomi</taxon>
        <taxon>Amphibia</taxon>
        <taxon>Batrachia</taxon>
        <taxon>Caudata</taxon>
        <taxon>Salamandroidea</taxon>
        <taxon>Salamandridae</taxon>
        <taxon>Pleurodelinae</taxon>
        <taxon>Pleurodeles</taxon>
    </lineage>
</organism>
<proteinExistence type="predicted"/>